<dbReference type="PROSITE" id="PS00086">
    <property type="entry name" value="CYTOCHROME_P450"/>
    <property type="match status" value="1"/>
</dbReference>
<feature type="region of interest" description="Disordered" evidence="13">
    <location>
        <begin position="305"/>
        <end position="333"/>
    </location>
</feature>
<evidence type="ECO:0000256" key="5">
    <source>
        <dbReference type="ARBA" id="ARBA00022723"/>
    </source>
</evidence>
<dbReference type="InterPro" id="IPR002401">
    <property type="entry name" value="Cyt_P450_E_grp-I"/>
</dbReference>
<keyword evidence="5 12" id="KW-0479">Metal-binding</keyword>
<dbReference type="Pfam" id="PF00067">
    <property type="entry name" value="p450"/>
    <property type="match status" value="1"/>
</dbReference>
<dbReference type="GO" id="GO:1990904">
    <property type="term" value="C:ribonucleoprotein complex"/>
    <property type="evidence" value="ECO:0007669"/>
    <property type="project" value="UniProtKB-KW"/>
</dbReference>
<dbReference type="GO" id="GO:0005506">
    <property type="term" value="F:iron ion binding"/>
    <property type="evidence" value="ECO:0007669"/>
    <property type="project" value="InterPro"/>
</dbReference>
<dbReference type="PANTHER" id="PTHR24282:SF211">
    <property type="entry name" value="CYTOCHROME P450-RELATED"/>
    <property type="match status" value="1"/>
</dbReference>
<dbReference type="GO" id="GO:0004497">
    <property type="term" value="F:monooxygenase activity"/>
    <property type="evidence" value="ECO:0007669"/>
    <property type="project" value="InterPro"/>
</dbReference>
<dbReference type="Proteomes" id="UP000320333">
    <property type="component" value="Unassembled WGS sequence"/>
</dbReference>
<dbReference type="GO" id="GO:0016020">
    <property type="term" value="C:membrane"/>
    <property type="evidence" value="ECO:0007669"/>
    <property type="project" value="UniProtKB-SubCell"/>
</dbReference>
<keyword evidence="11" id="KW-0687">Ribonucleoprotein</keyword>
<dbReference type="EMBL" id="QEAP01000109">
    <property type="protein sequence ID" value="TPX74772.1"/>
    <property type="molecule type" value="Genomic_DNA"/>
</dbReference>
<keyword evidence="8" id="KW-0560">Oxidoreductase</keyword>
<organism evidence="15 16">
    <name type="scientific">Chytriomyces confervae</name>
    <dbReference type="NCBI Taxonomy" id="246404"/>
    <lineage>
        <taxon>Eukaryota</taxon>
        <taxon>Fungi</taxon>
        <taxon>Fungi incertae sedis</taxon>
        <taxon>Chytridiomycota</taxon>
        <taxon>Chytridiomycota incertae sedis</taxon>
        <taxon>Chytridiomycetes</taxon>
        <taxon>Chytridiales</taxon>
        <taxon>Chytriomycetaceae</taxon>
        <taxon>Chytriomyces</taxon>
    </lineage>
</organism>
<keyword evidence="4 14" id="KW-0812">Transmembrane</keyword>
<dbReference type="STRING" id="246404.A0A507FF62"/>
<evidence type="ECO:0000256" key="3">
    <source>
        <dbReference type="ARBA" id="ARBA00022617"/>
    </source>
</evidence>
<dbReference type="OrthoDB" id="1747252at2759"/>
<proteinExistence type="inferred from homology"/>
<dbReference type="InterPro" id="IPR017972">
    <property type="entry name" value="Cyt_P450_CS"/>
</dbReference>
<evidence type="ECO:0000256" key="8">
    <source>
        <dbReference type="ARBA" id="ARBA00023002"/>
    </source>
</evidence>
<dbReference type="GO" id="GO:0020037">
    <property type="term" value="F:heme binding"/>
    <property type="evidence" value="ECO:0007669"/>
    <property type="project" value="InterPro"/>
</dbReference>
<dbReference type="Gene3D" id="1.10.630.10">
    <property type="entry name" value="Cytochrome P450"/>
    <property type="match status" value="1"/>
</dbReference>
<keyword evidence="7 14" id="KW-1133">Transmembrane helix</keyword>
<dbReference type="Gene3D" id="3.40.50.790">
    <property type="match status" value="1"/>
</dbReference>
<dbReference type="PRINTS" id="PR00463">
    <property type="entry name" value="EP450I"/>
</dbReference>
<sequence>MFSLFRQSLSRQSQALLSRSATAKTPFAASPSLQSSFRAYDRKLYRKQKKLLRDVENQANVSVAEALEVMRMYSMNDDKVLSAHVFCPKPEEGSKPIRGDISLPHVVETEAKGDALSERLLVFATGDLAEEAKKLGAQFVGGEELLEKVEKGEVEFDRCLATKEMFPKVIKIAKILGPKGLMPSPGRGTVSDDIAAMINAIKSVAKFSADEQGIVTLEVGNTAWGEQKMHDNLHTLIKAVLTNKPPKMEASKFIEAVVLSGPLLPGLKMPLKPFHDLLGSFACNRTEPTPFSLYLEIETAVSAPNKSAASPSKTEPVQQQKERAPSASKEGAKKNKVHRRCVVFLNSMLYTSLKAVAAVTALSAAASIGMYLVACQRARALRRTNPTLTVYPVLIAPSSLLNLLNLIPNWMKIRFPKDWTFDGKYDKFSETKDGVFAICTVSQTSVQVANPELSREVMVNRYKEFLKPIHVYGLLDVYGKNIVTVEGDEWRRHRKIAAPTFSEQNNALVHESSIQIANQMFAAWEKNGITATDGTQSYRVNTSDDMMEFALSVISSAAFGIDIPWHTEADNSEFRQGHQISFKQSLEIVVNRLQYWIITPKFLFLFPIKYLQDTKQGFDEFGKYLDQIIDDAEDSASNEKPKNLLQMLAKATLAEKSPESRLSKSELKGNSFVFIFAGHETTAGVLQFALTLLALHPEKQQKLHNEIRQVLGEETTPEYKDLAKLKYVQSIMNETMRMFPPVTGIPKYTATQTLTLGPYVFPPKTFININTAGLHYNPSAWGGDSFEFKPERFMVSDAPSRSGFAPFSEGPRGCVGKKFAQVEFMTLLTLISLNYTWKLPEDVDAAHVLDATQVITLKPKTPVELIFTRR</sequence>
<dbReference type="PRINTS" id="PR00385">
    <property type="entry name" value="P450"/>
</dbReference>
<name>A0A507FF62_9FUNG</name>
<dbReference type="PANTHER" id="PTHR24282">
    <property type="entry name" value="CYTOCHROME P450 FAMILY MEMBER"/>
    <property type="match status" value="1"/>
</dbReference>
<dbReference type="CDD" id="cd11070">
    <property type="entry name" value="CYP56-like"/>
    <property type="match status" value="1"/>
</dbReference>
<keyword evidence="9 12" id="KW-0408">Iron</keyword>
<comment type="caution">
    <text evidence="15">The sequence shown here is derived from an EMBL/GenBank/DDBJ whole genome shotgun (WGS) entry which is preliminary data.</text>
</comment>
<comment type="subcellular location">
    <subcellularLocation>
        <location evidence="1">Membrane</location>
    </subcellularLocation>
</comment>
<dbReference type="InterPro" id="IPR023674">
    <property type="entry name" value="Ribosomal_uL1-like"/>
</dbReference>
<protein>
    <recommendedName>
        <fullName evidence="17">Ribosomal protein</fullName>
    </recommendedName>
</protein>
<keyword evidence="10 14" id="KW-0472">Membrane</keyword>
<evidence type="ECO:0000313" key="15">
    <source>
        <dbReference type="EMBL" id="TPX74772.1"/>
    </source>
</evidence>
<evidence type="ECO:0000256" key="11">
    <source>
        <dbReference type="ARBA" id="ARBA00023274"/>
    </source>
</evidence>
<evidence type="ECO:0000256" key="10">
    <source>
        <dbReference type="ARBA" id="ARBA00023136"/>
    </source>
</evidence>
<accession>A0A507FF62</accession>
<dbReference type="InterPro" id="IPR036396">
    <property type="entry name" value="Cyt_P450_sf"/>
</dbReference>
<dbReference type="Gene3D" id="3.30.190.20">
    <property type="match status" value="1"/>
</dbReference>
<evidence type="ECO:0000313" key="16">
    <source>
        <dbReference type="Proteomes" id="UP000320333"/>
    </source>
</evidence>
<gene>
    <name evidence="15" type="ORF">CcCBS67573_g03960</name>
</gene>
<dbReference type="InterPro" id="IPR016095">
    <property type="entry name" value="Ribosomal_uL1_3-a/b-sand"/>
</dbReference>
<feature type="binding site" description="axial binding residue" evidence="12">
    <location>
        <position position="814"/>
    </location>
    <ligand>
        <name>heme</name>
        <dbReference type="ChEBI" id="CHEBI:30413"/>
    </ligand>
    <ligandPart>
        <name>Fe</name>
        <dbReference type="ChEBI" id="CHEBI:18248"/>
    </ligandPart>
</feature>
<evidence type="ECO:0000256" key="7">
    <source>
        <dbReference type="ARBA" id="ARBA00022989"/>
    </source>
</evidence>
<keyword evidence="16" id="KW-1185">Reference proteome</keyword>
<dbReference type="SUPFAM" id="SSF56808">
    <property type="entry name" value="Ribosomal protein L1"/>
    <property type="match status" value="1"/>
</dbReference>
<keyword evidence="3 12" id="KW-0349">Heme</keyword>
<dbReference type="Pfam" id="PF00687">
    <property type="entry name" value="Ribosomal_L1"/>
    <property type="match status" value="1"/>
</dbReference>
<evidence type="ECO:0000256" key="9">
    <source>
        <dbReference type="ARBA" id="ARBA00023004"/>
    </source>
</evidence>
<dbReference type="InterPro" id="IPR028364">
    <property type="entry name" value="Ribosomal_uL1/biogenesis"/>
</dbReference>
<evidence type="ECO:0000256" key="12">
    <source>
        <dbReference type="PIRSR" id="PIRSR602401-1"/>
    </source>
</evidence>
<comment type="cofactor">
    <cofactor evidence="12">
        <name>heme</name>
        <dbReference type="ChEBI" id="CHEBI:30413"/>
    </cofactor>
</comment>
<evidence type="ECO:0000256" key="4">
    <source>
        <dbReference type="ARBA" id="ARBA00022692"/>
    </source>
</evidence>
<evidence type="ECO:0008006" key="17">
    <source>
        <dbReference type="Google" id="ProtNLM"/>
    </source>
</evidence>
<dbReference type="GO" id="GO:0005840">
    <property type="term" value="C:ribosome"/>
    <property type="evidence" value="ECO:0007669"/>
    <property type="project" value="UniProtKB-KW"/>
</dbReference>
<evidence type="ECO:0000256" key="14">
    <source>
        <dbReference type="SAM" id="Phobius"/>
    </source>
</evidence>
<dbReference type="GO" id="GO:0016705">
    <property type="term" value="F:oxidoreductase activity, acting on paired donors, with incorporation or reduction of molecular oxygen"/>
    <property type="evidence" value="ECO:0007669"/>
    <property type="project" value="InterPro"/>
</dbReference>
<evidence type="ECO:0000256" key="1">
    <source>
        <dbReference type="ARBA" id="ARBA00004370"/>
    </source>
</evidence>
<evidence type="ECO:0000256" key="6">
    <source>
        <dbReference type="ARBA" id="ARBA00022980"/>
    </source>
</evidence>
<evidence type="ECO:0000256" key="13">
    <source>
        <dbReference type="SAM" id="MobiDB-lite"/>
    </source>
</evidence>
<feature type="transmembrane region" description="Helical" evidence="14">
    <location>
        <begin position="386"/>
        <end position="407"/>
    </location>
</feature>
<evidence type="ECO:0000256" key="2">
    <source>
        <dbReference type="ARBA" id="ARBA00010531"/>
    </source>
</evidence>
<dbReference type="InterPro" id="IPR050665">
    <property type="entry name" value="Cytochrome_P450_Monooxygen"/>
</dbReference>
<dbReference type="InterPro" id="IPR001128">
    <property type="entry name" value="Cyt_P450"/>
</dbReference>
<dbReference type="CDD" id="cd00403">
    <property type="entry name" value="Ribosomal_L1"/>
    <property type="match status" value="1"/>
</dbReference>
<dbReference type="SUPFAM" id="SSF48264">
    <property type="entry name" value="Cytochrome P450"/>
    <property type="match status" value="1"/>
</dbReference>
<keyword evidence="6" id="KW-0689">Ribosomal protein</keyword>
<feature type="transmembrane region" description="Helical" evidence="14">
    <location>
        <begin position="355"/>
        <end position="374"/>
    </location>
</feature>
<reference evidence="15 16" key="1">
    <citation type="journal article" date="2019" name="Sci. Rep.">
        <title>Comparative genomics of chytrid fungi reveal insights into the obligate biotrophic and pathogenic lifestyle of Synchytrium endobioticum.</title>
        <authorList>
            <person name="van de Vossenberg B.T.L.H."/>
            <person name="Warris S."/>
            <person name="Nguyen H.D.T."/>
            <person name="van Gent-Pelzer M.P.E."/>
            <person name="Joly D.L."/>
            <person name="van de Geest H.C."/>
            <person name="Bonants P.J.M."/>
            <person name="Smith D.S."/>
            <person name="Levesque C.A."/>
            <person name="van der Lee T.A.J."/>
        </authorList>
    </citation>
    <scope>NUCLEOTIDE SEQUENCE [LARGE SCALE GENOMIC DNA]</scope>
    <source>
        <strain evidence="15 16">CBS 675.73</strain>
    </source>
</reference>
<dbReference type="AlphaFoldDB" id="A0A507FF62"/>
<comment type="similarity">
    <text evidence="2">Belongs to the universal ribosomal protein uL1 family.</text>
</comment>
<dbReference type="FunFam" id="3.40.50.790:FF:000001">
    <property type="entry name" value="50S ribosomal protein L1"/>
    <property type="match status" value="1"/>
</dbReference>